<dbReference type="AlphaFoldDB" id="A0A0N9WPW4"/>
<dbReference type="GO" id="GO:0005737">
    <property type="term" value="C:cytoplasm"/>
    <property type="evidence" value="ECO:0007669"/>
    <property type="project" value="TreeGrafter"/>
</dbReference>
<evidence type="ECO:0000256" key="2">
    <source>
        <dbReference type="PIRSR" id="PIRSR016184-1"/>
    </source>
</evidence>
<dbReference type="GO" id="GO:0016853">
    <property type="term" value="F:isomerase activity"/>
    <property type="evidence" value="ECO:0007669"/>
    <property type="project" value="TreeGrafter"/>
</dbReference>
<dbReference type="Pfam" id="PF02567">
    <property type="entry name" value="PhzC-PhzF"/>
    <property type="match status" value="1"/>
</dbReference>
<dbReference type="SUPFAM" id="SSF54506">
    <property type="entry name" value="Diaminopimelate epimerase-like"/>
    <property type="match status" value="1"/>
</dbReference>
<evidence type="ECO:0000256" key="1">
    <source>
        <dbReference type="ARBA" id="ARBA00008270"/>
    </source>
</evidence>
<proteinExistence type="inferred from homology"/>
<reference evidence="3 4" key="2">
    <citation type="journal article" date="2018" name="Nature">
        <title>Mutant phenotypes for thousands of bacterial genes of unknown function.</title>
        <authorList>
            <person name="Price M.N."/>
            <person name="Wetmore K.M."/>
            <person name="Waters R.J."/>
            <person name="Callaghan M."/>
            <person name="Ray J."/>
            <person name="Liu H."/>
            <person name="Kuehl J.V."/>
            <person name="Melnyk R.A."/>
            <person name="Lamson J.S."/>
            <person name="Suh Y."/>
            <person name="Carlson H.K."/>
            <person name="Esquivel Z."/>
            <person name="Sadeeshkumar H."/>
            <person name="Chakraborty R."/>
            <person name="Zane G.M."/>
            <person name="Rubin B.E."/>
            <person name="Wall J.D."/>
            <person name="Visel A."/>
            <person name="Bristow J."/>
            <person name="Blow M.J."/>
            <person name="Arkin A.P."/>
            <person name="Deutschbauer A.M."/>
        </authorList>
    </citation>
    <scope>NUCLEOTIDE SEQUENCE [LARGE SCALE GENOMIC DNA]</scope>
    <source>
        <strain evidence="3 4">FW300-N2C3</strain>
    </source>
</reference>
<dbReference type="Gene3D" id="3.10.310.10">
    <property type="entry name" value="Diaminopimelate Epimerase, Chain A, domain 1"/>
    <property type="match status" value="2"/>
</dbReference>
<dbReference type="Proteomes" id="UP000059425">
    <property type="component" value="Chromosome"/>
</dbReference>
<dbReference type="InterPro" id="IPR003719">
    <property type="entry name" value="Phenazine_PhzF-like"/>
</dbReference>
<name>A0A0N9WPW4_PSEFL</name>
<dbReference type="OrthoDB" id="9788221at2"/>
<dbReference type="PANTHER" id="PTHR13774:SF32">
    <property type="entry name" value="ANTISENSE-ENHANCING SEQUENCE 1"/>
    <property type="match status" value="1"/>
</dbReference>
<sequence length="285" mass="30502">MSKPTTRRFDYKQLDVFSDVPLKGNPLAVVLGADGLSDSRMAAFANWTNLSETTFLLAPQHPEADYRVRIFTTSTELPFAGHPTLGSCHAWLEAGGVPKGQEIVQECGVGLVRVRRSDHGLAFLAPPLLKSGPLEAELLERVRKGLGLAAQAIVEAQWVDNGAGWLAVMLKDRQQVLTLEPDYPQLLDLAVGVVAPWDRAVDGDEAHFEVRGFIAGDGMPEDPATGSLNAGLAQWMLGKGLAPASYVVSQGLTMGRAGRIHVEQLGEEVWIGGAVVTCINGSLTV</sequence>
<evidence type="ECO:0000313" key="4">
    <source>
        <dbReference type="Proteomes" id="UP000059425"/>
    </source>
</evidence>
<dbReference type="RefSeq" id="WP_060738259.1">
    <property type="nucleotide sequence ID" value="NZ_CP012831.1"/>
</dbReference>
<dbReference type="EMBL" id="CP012831">
    <property type="protein sequence ID" value="ALI05485.1"/>
    <property type="molecule type" value="Genomic_DNA"/>
</dbReference>
<organism evidence="3 4">
    <name type="scientific">Pseudomonas fluorescens</name>
    <dbReference type="NCBI Taxonomy" id="294"/>
    <lineage>
        <taxon>Bacteria</taxon>
        <taxon>Pseudomonadati</taxon>
        <taxon>Pseudomonadota</taxon>
        <taxon>Gammaproteobacteria</taxon>
        <taxon>Pseudomonadales</taxon>
        <taxon>Pseudomonadaceae</taxon>
        <taxon>Pseudomonas</taxon>
    </lineage>
</organism>
<accession>A0A0N9WPW4</accession>
<reference evidence="4" key="1">
    <citation type="submission" date="2015-09" db="EMBL/GenBank/DDBJ databases">
        <title>Whole genome sequence of Pseudomonas fluorescens FW300-N2C3.</title>
        <authorList>
            <person name="Ray J."/>
            <person name="Melnyk R."/>
            <person name="Deutschbauer A."/>
        </authorList>
    </citation>
    <scope>NUCLEOTIDE SEQUENCE [LARGE SCALE GENOMIC DNA]</scope>
    <source>
        <strain evidence="4">FW300-N2C3</strain>
    </source>
</reference>
<comment type="similarity">
    <text evidence="1">Belongs to the PhzF family.</text>
</comment>
<evidence type="ECO:0000313" key="3">
    <source>
        <dbReference type="EMBL" id="ALI05485.1"/>
    </source>
</evidence>
<feature type="active site" evidence="2">
    <location>
        <position position="52"/>
    </location>
</feature>
<dbReference type="PIRSF" id="PIRSF016184">
    <property type="entry name" value="PhzC_PhzF"/>
    <property type="match status" value="1"/>
</dbReference>
<dbReference type="PANTHER" id="PTHR13774">
    <property type="entry name" value="PHENAZINE BIOSYNTHESIS PROTEIN"/>
    <property type="match status" value="1"/>
</dbReference>
<gene>
    <name evidence="3" type="ORF">AO356_01375</name>
</gene>
<protein>
    <submittedName>
        <fullName evidence="3">Phenazine biosynthesis protein PhzF</fullName>
    </submittedName>
</protein>
<dbReference type="NCBIfam" id="TIGR00654">
    <property type="entry name" value="PhzF_family"/>
    <property type="match status" value="1"/>
</dbReference>